<evidence type="ECO:0000256" key="4">
    <source>
        <dbReference type="ARBA" id="ARBA00022448"/>
    </source>
</evidence>
<dbReference type="Proteomes" id="UP000011547">
    <property type="component" value="Chromosome"/>
</dbReference>
<reference evidence="12 13" key="1">
    <citation type="journal article" date="2013" name="Genome Biol. Evol.">
        <title>Genome evolution and phylogenomic analysis of candidatus kinetoplastibacterium, the betaproteobacterial endosymbionts of strigomonas and angomonas.</title>
        <authorList>
            <person name="Alves J.M."/>
            <person name="Serrano M.G."/>
            <person name="Maia da Silva F."/>
            <person name="Voegtly L.J."/>
            <person name="Matveyev A.V."/>
            <person name="Teixeira M.M."/>
            <person name="Camargo E.P."/>
            <person name="Buck G.A."/>
        </authorList>
    </citation>
    <scope>NUCLEOTIDE SEQUENCE [LARGE SCALE GENOMIC DNA]</scope>
    <source>
        <strain evidence="12 13">TCC079E</strain>
    </source>
</reference>
<keyword evidence="9 11" id="KW-0811">Translocation</keyword>
<dbReference type="OrthoDB" id="8566211at2"/>
<evidence type="ECO:0000256" key="9">
    <source>
        <dbReference type="ARBA" id="ARBA00023010"/>
    </source>
</evidence>
<dbReference type="STRING" id="1208919.CDSE_0796"/>
<dbReference type="KEGG" id="kde:CDSE_0796"/>
<keyword evidence="6 11" id="KW-0812">Transmembrane</keyword>
<organism evidence="12 13">
    <name type="scientific">Candidatus Kinetoplastidibacterium desouzai TCC079E</name>
    <dbReference type="NCBI Taxonomy" id="1208919"/>
    <lineage>
        <taxon>Bacteria</taxon>
        <taxon>Pseudomonadati</taxon>
        <taxon>Pseudomonadota</taxon>
        <taxon>Betaproteobacteria</taxon>
        <taxon>Candidatus Kinetoplastidibacterium</taxon>
    </lineage>
</organism>
<dbReference type="PATRIC" id="fig|1208919.3.peg.495"/>
<proteinExistence type="inferred from homology"/>
<keyword evidence="5 11" id="KW-1003">Cell membrane</keyword>
<evidence type="ECO:0000256" key="7">
    <source>
        <dbReference type="ARBA" id="ARBA00022927"/>
    </source>
</evidence>
<dbReference type="GO" id="GO:0043952">
    <property type="term" value="P:protein transport by the Sec complex"/>
    <property type="evidence" value="ECO:0007669"/>
    <property type="project" value="TreeGrafter"/>
</dbReference>
<evidence type="ECO:0000256" key="5">
    <source>
        <dbReference type="ARBA" id="ARBA00022475"/>
    </source>
</evidence>
<evidence type="ECO:0000256" key="10">
    <source>
        <dbReference type="ARBA" id="ARBA00023136"/>
    </source>
</evidence>
<dbReference type="HOGENOM" id="CLU_094156_2_0_4"/>
<dbReference type="RefSeq" id="WP_015396465.1">
    <property type="nucleotide sequence ID" value="NC_020294.1"/>
</dbReference>
<evidence type="ECO:0000313" key="12">
    <source>
        <dbReference type="EMBL" id="AGF47054.1"/>
    </source>
</evidence>
<dbReference type="eggNOG" id="COG1314">
    <property type="taxonomic scope" value="Bacteria"/>
</dbReference>
<comment type="subcellular location">
    <subcellularLocation>
        <location evidence="1 11">Cell membrane</location>
        <topology evidence="1 11">Multi-pass membrane protein</topology>
    </subcellularLocation>
</comment>
<dbReference type="PRINTS" id="PR01651">
    <property type="entry name" value="SECGEXPORT"/>
</dbReference>
<protein>
    <recommendedName>
        <fullName evidence="3 11">Protein-export membrane protein SecG</fullName>
    </recommendedName>
</protein>
<accession>M1LUS8</accession>
<dbReference type="InterPro" id="IPR004692">
    <property type="entry name" value="SecG"/>
</dbReference>
<dbReference type="AlphaFoldDB" id="M1LUS8"/>
<gene>
    <name evidence="12" type="ORF">CDSE_0796</name>
</gene>
<dbReference type="PANTHER" id="PTHR34182">
    <property type="entry name" value="PROTEIN-EXPORT MEMBRANE PROTEIN SECG"/>
    <property type="match status" value="1"/>
</dbReference>
<dbReference type="GO" id="GO:0015450">
    <property type="term" value="F:protein-transporting ATPase activity"/>
    <property type="evidence" value="ECO:0007669"/>
    <property type="project" value="UniProtKB-UniRule"/>
</dbReference>
<evidence type="ECO:0000313" key="13">
    <source>
        <dbReference type="Proteomes" id="UP000011547"/>
    </source>
</evidence>
<sequence>MISFYSLVVIIQVISAFFIIMLILLQDGKGSDISSFSTSGSAFSVFGASGVANFLSRTTKWFAIIFFVSTIGLSYLNNKMFIQQPVSSVMDIEVKSVDASIPNNVETDIAVK</sequence>
<dbReference type="NCBIfam" id="TIGR00810">
    <property type="entry name" value="secG"/>
    <property type="match status" value="1"/>
</dbReference>
<keyword evidence="8 11" id="KW-1133">Transmembrane helix</keyword>
<evidence type="ECO:0000256" key="6">
    <source>
        <dbReference type="ARBA" id="ARBA00022692"/>
    </source>
</evidence>
<dbReference type="PANTHER" id="PTHR34182:SF1">
    <property type="entry name" value="PROTEIN-EXPORT MEMBRANE PROTEIN SECG"/>
    <property type="match status" value="1"/>
</dbReference>
<keyword evidence="10 11" id="KW-0472">Membrane</keyword>
<dbReference type="EMBL" id="CP003803">
    <property type="protein sequence ID" value="AGF47054.1"/>
    <property type="molecule type" value="Genomic_DNA"/>
</dbReference>
<feature type="transmembrane region" description="Helical" evidence="11">
    <location>
        <begin position="6"/>
        <end position="24"/>
    </location>
</feature>
<feature type="transmembrane region" description="Helical" evidence="11">
    <location>
        <begin position="61"/>
        <end position="78"/>
    </location>
</feature>
<evidence type="ECO:0000256" key="3">
    <source>
        <dbReference type="ARBA" id="ARBA00017876"/>
    </source>
</evidence>
<comment type="similarity">
    <text evidence="2 11">Belongs to the SecG family.</text>
</comment>
<dbReference type="GO" id="GO:0065002">
    <property type="term" value="P:intracellular protein transmembrane transport"/>
    <property type="evidence" value="ECO:0007669"/>
    <property type="project" value="TreeGrafter"/>
</dbReference>
<name>M1LUS8_9PROT</name>
<dbReference type="GO" id="GO:0005886">
    <property type="term" value="C:plasma membrane"/>
    <property type="evidence" value="ECO:0007669"/>
    <property type="project" value="UniProtKB-SubCell"/>
</dbReference>
<evidence type="ECO:0000256" key="2">
    <source>
        <dbReference type="ARBA" id="ARBA00008445"/>
    </source>
</evidence>
<keyword evidence="7 11" id="KW-0653">Protein transport</keyword>
<keyword evidence="13" id="KW-1185">Reference proteome</keyword>
<dbReference type="Pfam" id="PF03840">
    <property type="entry name" value="SecG"/>
    <property type="match status" value="1"/>
</dbReference>
<keyword evidence="4 11" id="KW-0813">Transport</keyword>
<evidence type="ECO:0000256" key="1">
    <source>
        <dbReference type="ARBA" id="ARBA00004651"/>
    </source>
</evidence>
<evidence type="ECO:0000256" key="8">
    <source>
        <dbReference type="ARBA" id="ARBA00022989"/>
    </source>
</evidence>
<evidence type="ECO:0000256" key="11">
    <source>
        <dbReference type="RuleBase" id="RU365087"/>
    </source>
</evidence>
<comment type="function">
    <text evidence="11">Involved in protein export. Participates in an early event of protein translocation.</text>
</comment>
<dbReference type="GO" id="GO:0009306">
    <property type="term" value="P:protein secretion"/>
    <property type="evidence" value="ECO:0007669"/>
    <property type="project" value="UniProtKB-UniRule"/>
</dbReference>